<sequence length="128" mass="14147">MPVEGLVQVHICMRLLFVVSSHIGHTISPPPQEGSGCLLETQKKKDVKEDEKTAYTYGTTAWGIPFFQEMENGATFSDLPNELCSRESPPTESPAIEYVKASLLPTLHQAGSTTPYSGQNRHMHPSIY</sequence>
<dbReference type="VEuPathDB" id="ToxoDB:cyc_04044"/>
<protein>
    <submittedName>
        <fullName evidence="1">Uncharacterized protein</fullName>
    </submittedName>
</protein>
<dbReference type="EMBL" id="JROU02000596">
    <property type="protein sequence ID" value="OEH78853.1"/>
    <property type="molecule type" value="Genomic_DNA"/>
</dbReference>
<reference evidence="1 2" key="1">
    <citation type="journal article" date="2016" name="BMC Genomics">
        <title>Comparative genomics reveals Cyclospora cayetanensis possesses coccidia-like metabolism and invasion components but unique surface antigens.</title>
        <authorList>
            <person name="Liu S."/>
            <person name="Wang L."/>
            <person name="Zheng H."/>
            <person name="Xu Z."/>
            <person name="Roellig D.M."/>
            <person name="Li N."/>
            <person name="Frace M.A."/>
            <person name="Tang K."/>
            <person name="Arrowood M.J."/>
            <person name="Moss D.M."/>
            <person name="Zhang L."/>
            <person name="Feng Y."/>
            <person name="Xiao L."/>
        </authorList>
    </citation>
    <scope>NUCLEOTIDE SEQUENCE [LARGE SCALE GENOMIC DNA]</scope>
    <source>
        <strain evidence="1 2">CHN_HEN01</strain>
    </source>
</reference>
<name>A0A1D3D5Y1_9EIME</name>
<dbReference type="Proteomes" id="UP000095192">
    <property type="component" value="Unassembled WGS sequence"/>
</dbReference>
<dbReference type="AlphaFoldDB" id="A0A1D3D5Y1"/>
<dbReference type="InParanoid" id="A0A1D3D5Y1"/>
<keyword evidence="2" id="KW-1185">Reference proteome</keyword>
<accession>A0A1D3D5Y1</accession>
<comment type="caution">
    <text evidence="1">The sequence shown here is derived from an EMBL/GenBank/DDBJ whole genome shotgun (WGS) entry which is preliminary data.</text>
</comment>
<proteinExistence type="predicted"/>
<evidence type="ECO:0000313" key="1">
    <source>
        <dbReference type="EMBL" id="OEH78853.1"/>
    </source>
</evidence>
<organism evidence="1 2">
    <name type="scientific">Cyclospora cayetanensis</name>
    <dbReference type="NCBI Taxonomy" id="88456"/>
    <lineage>
        <taxon>Eukaryota</taxon>
        <taxon>Sar</taxon>
        <taxon>Alveolata</taxon>
        <taxon>Apicomplexa</taxon>
        <taxon>Conoidasida</taxon>
        <taxon>Coccidia</taxon>
        <taxon>Eucoccidiorida</taxon>
        <taxon>Eimeriorina</taxon>
        <taxon>Eimeriidae</taxon>
        <taxon>Cyclospora</taxon>
    </lineage>
</organism>
<evidence type="ECO:0000313" key="2">
    <source>
        <dbReference type="Proteomes" id="UP000095192"/>
    </source>
</evidence>
<gene>
    <name evidence="1" type="ORF">cyc_04044</name>
</gene>